<evidence type="ECO:0000313" key="1">
    <source>
        <dbReference type="EMBL" id="CAL1393248.1"/>
    </source>
</evidence>
<dbReference type="Proteomes" id="UP001497516">
    <property type="component" value="Chromosome 6"/>
</dbReference>
<dbReference type="EMBL" id="OZ034819">
    <property type="protein sequence ID" value="CAL1393248.1"/>
    <property type="molecule type" value="Genomic_DNA"/>
</dbReference>
<reference evidence="1 2" key="1">
    <citation type="submission" date="2024-04" db="EMBL/GenBank/DDBJ databases">
        <authorList>
            <person name="Fracassetti M."/>
        </authorList>
    </citation>
    <scope>NUCLEOTIDE SEQUENCE [LARGE SCALE GENOMIC DNA]</scope>
</reference>
<accession>A0AAV2F622</accession>
<sequence length="74" mass="7684">MQRSSGFYAASPFATPRVVEAAAVKQEQGVSIKQEAAAPAALKPAAAAVSRIKQEEVARKVSPLAPVYTRCIGG</sequence>
<gene>
    <name evidence="1" type="ORF">LTRI10_LOCUS33840</name>
</gene>
<dbReference type="AlphaFoldDB" id="A0AAV2F622"/>
<name>A0AAV2F622_9ROSI</name>
<evidence type="ECO:0000313" key="2">
    <source>
        <dbReference type="Proteomes" id="UP001497516"/>
    </source>
</evidence>
<proteinExistence type="predicted"/>
<keyword evidence="2" id="KW-1185">Reference proteome</keyword>
<protein>
    <submittedName>
        <fullName evidence="1">Uncharacterized protein</fullName>
    </submittedName>
</protein>
<organism evidence="1 2">
    <name type="scientific">Linum trigynum</name>
    <dbReference type="NCBI Taxonomy" id="586398"/>
    <lineage>
        <taxon>Eukaryota</taxon>
        <taxon>Viridiplantae</taxon>
        <taxon>Streptophyta</taxon>
        <taxon>Embryophyta</taxon>
        <taxon>Tracheophyta</taxon>
        <taxon>Spermatophyta</taxon>
        <taxon>Magnoliopsida</taxon>
        <taxon>eudicotyledons</taxon>
        <taxon>Gunneridae</taxon>
        <taxon>Pentapetalae</taxon>
        <taxon>rosids</taxon>
        <taxon>fabids</taxon>
        <taxon>Malpighiales</taxon>
        <taxon>Linaceae</taxon>
        <taxon>Linum</taxon>
    </lineage>
</organism>